<reference evidence="4 5" key="1">
    <citation type="submission" date="2019-03" db="EMBL/GenBank/DDBJ databases">
        <title>Sequencing 23 genomes of Wallemia ichthyophaga.</title>
        <authorList>
            <person name="Gostincar C."/>
        </authorList>
    </citation>
    <scope>NUCLEOTIDE SEQUENCE [LARGE SCALE GENOMIC DNA]</scope>
    <source>
        <strain evidence="4 5">EXF-6200</strain>
    </source>
</reference>
<sequence>MADALEEAVLSGRLFTNGLAINERANGDDEDGFDDDEKSAGDGQSEKASDDDDVDASNAQSQRTGPRTGAKGVKEDARIHEEKQSLSSLTDEKAKSDYLKSKALVMSQSESDTDDSERQARESYRRTRIRQLKMASTGGVRVFGHLRKVDANTYITAIDDEEEDVFVVILIKDNSIEACVDLEYSFASLAQVYTSTKFLSGEATTLEFGLDAHGVPDPDILPTVLVYRAGSLHSSLIRPDLEKSPVEQTLADDGVLQLVERAVDENVDLDE</sequence>
<dbReference type="Gene3D" id="3.40.30.10">
    <property type="entry name" value="Glutaredoxin"/>
    <property type="match status" value="1"/>
</dbReference>
<dbReference type="InterPro" id="IPR036249">
    <property type="entry name" value="Thioredoxin-like_sf"/>
</dbReference>
<comment type="caution">
    <text evidence="4">The sequence shown here is derived from an EMBL/GenBank/DDBJ whole genome shotgun (WGS) entry which is preliminary data.</text>
</comment>
<dbReference type="EMBL" id="SPOI01000154">
    <property type="protein sequence ID" value="TIB34956.1"/>
    <property type="molecule type" value="Genomic_DNA"/>
</dbReference>
<feature type="region of interest" description="Disordered" evidence="2">
    <location>
        <begin position="13"/>
        <end position="124"/>
    </location>
</feature>
<protein>
    <recommendedName>
        <fullName evidence="3">Phosducin domain-containing protein</fullName>
    </recommendedName>
</protein>
<evidence type="ECO:0000313" key="4">
    <source>
        <dbReference type="EMBL" id="TIB34956.1"/>
    </source>
</evidence>
<comment type="similarity">
    <text evidence="1">Belongs to the phosducin family.</text>
</comment>
<dbReference type="Pfam" id="PF02114">
    <property type="entry name" value="Phosducin"/>
    <property type="match status" value="1"/>
</dbReference>
<dbReference type="SUPFAM" id="SSF52833">
    <property type="entry name" value="Thioredoxin-like"/>
    <property type="match status" value="1"/>
</dbReference>
<dbReference type="Proteomes" id="UP000310689">
    <property type="component" value="Unassembled WGS sequence"/>
</dbReference>
<feature type="compositionally biased region" description="Acidic residues" evidence="2">
    <location>
        <begin position="28"/>
        <end position="37"/>
    </location>
</feature>
<feature type="domain" description="Phosducin" evidence="3">
    <location>
        <begin position="91"/>
        <end position="238"/>
    </location>
</feature>
<dbReference type="PANTHER" id="PTHR46052">
    <property type="entry name" value="PHOSDUCIN-LIKE PROTEIN"/>
    <property type="match status" value="1"/>
</dbReference>
<accession>A0A4T0IXS4</accession>
<gene>
    <name evidence="4" type="ORF">E3P86_02741</name>
</gene>
<feature type="compositionally biased region" description="Basic and acidic residues" evidence="2">
    <location>
        <begin position="72"/>
        <end position="100"/>
    </location>
</feature>
<evidence type="ECO:0000259" key="3">
    <source>
        <dbReference type="Pfam" id="PF02114"/>
    </source>
</evidence>
<organism evidence="4 5">
    <name type="scientific">Wallemia ichthyophaga</name>
    <dbReference type="NCBI Taxonomy" id="245174"/>
    <lineage>
        <taxon>Eukaryota</taxon>
        <taxon>Fungi</taxon>
        <taxon>Dikarya</taxon>
        <taxon>Basidiomycota</taxon>
        <taxon>Wallemiomycotina</taxon>
        <taxon>Wallemiomycetes</taxon>
        <taxon>Wallemiales</taxon>
        <taxon>Wallemiaceae</taxon>
        <taxon>Wallemia</taxon>
    </lineage>
</organism>
<evidence type="ECO:0000256" key="2">
    <source>
        <dbReference type="SAM" id="MobiDB-lite"/>
    </source>
</evidence>
<proteinExistence type="inferred from homology"/>
<evidence type="ECO:0000313" key="5">
    <source>
        <dbReference type="Proteomes" id="UP000310689"/>
    </source>
</evidence>
<dbReference type="AlphaFoldDB" id="A0A4T0IXS4"/>
<feature type="compositionally biased region" description="Basic and acidic residues" evidence="2">
    <location>
        <begin position="38"/>
        <end position="48"/>
    </location>
</feature>
<dbReference type="InterPro" id="IPR051499">
    <property type="entry name" value="Phosducin-like_reg"/>
</dbReference>
<dbReference type="InterPro" id="IPR024253">
    <property type="entry name" value="Phosducin_thioredoxin-like_dom"/>
</dbReference>
<evidence type="ECO:0000256" key="1">
    <source>
        <dbReference type="ARBA" id="ARBA00009686"/>
    </source>
</evidence>
<name>A0A4T0IXS4_WALIC</name>
<dbReference type="PANTHER" id="PTHR46052:SF1">
    <property type="entry name" value="PHOSDUCIN-LIKE PROTEIN"/>
    <property type="match status" value="1"/>
</dbReference>